<gene>
    <name evidence="2" type="ORF">LTR77_009261</name>
</gene>
<dbReference type="Proteomes" id="UP001337655">
    <property type="component" value="Unassembled WGS sequence"/>
</dbReference>
<feature type="region of interest" description="Disordered" evidence="1">
    <location>
        <begin position="813"/>
        <end position="839"/>
    </location>
</feature>
<feature type="compositionally biased region" description="Low complexity" evidence="1">
    <location>
        <begin position="819"/>
        <end position="832"/>
    </location>
</feature>
<dbReference type="RefSeq" id="XP_064655306.1">
    <property type="nucleotide sequence ID" value="XM_064806489.1"/>
</dbReference>
<evidence type="ECO:0000256" key="1">
    <source>
        <dbReference type="SAM" id="MobiDB-lite"/>
    </source>
</evidence>
<feature type="region of interest" description="Disordered" evidence="1">
    <location>
        <begin position="1"/>
        <end position="33"/>
    </location>
</feature>
<name>A0AAV9NZA9_9PEZI</name>
<feature type="region of interest" description="Disordered" evidence="1">
    <location>
        <begin position="710"/>
        <end position="729"/>
    </location>
</feature>
<dbReference type="GeneID" id="89930593"/>
<sequence>MNLLVLQPSKSPTKRPLRRTNTPSRPPPHTISGKMDAATFASLFDENGALISPSEEFERWLASNPDLDTPVPDFSLENHMLPNAPGPSVNKLTSPLLSSPEQQDAIEAPTSLAPPTTALSQANNIKASPITPPTTLPLRRFRDAHLSQAAADETPSKKTPQPQPHPSPSSEVAFWSQLTRIRDNQGQVATRSNAQLWKEHPSLQKQLLQRLDQVRSKQLEMAAQPQQSGPSRASSPGHGPPPAGISYSTTPHPSSSSTTTPASADTHVTRPTSAAAPQASATTATPPSRPALAPAQKDTAGKPLRSTCGKCSGALVLNGQNDGVFCTKCFKKEYGAPSKPKKGSKAQQDSEVSTPVVQQGQQSQTLPHLVPAGLQASSKSAGPSMMPPSQAAQVQTMPAAPGMDAIDFGQYATTLVHDSATEARNYTIHPPSQDCNKLGLPTDDWLLVKTTLFHPLCLQLLSAFCHPPSLDNDQARNAFANARRSTETFEGKKMLQARIMVAVQSAVALHEFGVPKIVTDKSATGRGFTPDCTLTCHQRVLKIIEVVMEHAQIKEDLAKGKSLEELVRNPSDVLERKYNNKRTNNKKKIASLLAKRVQSFTDEHDRPPTKEERIGMEAEVTALVEGNPGRRAQSAACQDEEAPVRKLAGKRGPKRGPKRAREDDSPDMDEVEGGRFLPRAKVSHDQGFGQMIGQPDLQRRLQEQRDSFIDTPTHNSAYGPAPYSVTTAPDQASWLPSLNRHMQERRAEEAATTAEGQASAGSFTDFPVADAYGQAPRSEAPDAQGPPIDQPYQGAFGDASAWSCYGHGYQDIMQQRPQTADSTGADGDASGDFKYDPNAMDDVDFEEYLNQSAVEGASGWAFGQP</sequence>
<feature type="compositionally biased region" description="Polar residues" evidence="1">
    <location>
        <begin position="113"/>
        <end position="126"/>
    </location>
</feature>
<accession>A0AAV9NZA9</accession>
<organism evidence="2 3">
    <name type="scientific">Saxophila tyrrhenica</name>
    <dbReference type="NCBI Taxonomy" id="1690608"/>
    <lineage>
        <taxon>Eukaryota</taxon>
        <taxon>Fungi</taxon>
        <taxon>Dikarya</taxon>
        <taxon>Ascomycota</taxon>
        <taxon>Pezizomycotina</taxon>
        <taxon>Dothideomycetes</taxon>
        <taxon>Dothideomycetidae</taxon>
        <taxon>Mycosphaerellales</taxon>
        <taxon>Extremaceae</taxon>
        <taxon>Saxophila</taxon>
    </lineage>
</organism>
<evidence type="ECO:0000313" key="2">
    <source>
        <dbReference type="EMBL" id="KAK5165163.1"/>
    </source>
</evidence>
<feature type="compositionally biased region" description="Polar residues" evidence="1">
    <location>
        <begin position="90"/>
        <end position="102"/>
    </location>
</feature>
<feature type="region of interest" description="Disordered" evidence="1">
    <location>
        <begin position="623"/>
        <end position="672"/>
    </location>
</feature>
<feature type="region of interest" description="Disordered" evidence="1">
    <location>
        <begin position="77"/>
        <end position="136"/>
    </location>
</feature>
<evidence type="ECO:0000313" key="3">
    <source>
        <dbReference type="Proteomes" id="UP001337655"/>
    </source>
</evidence>
<protein>
    <submittedName>
        <fullName evidence="2">Uncharacterized protein</fullName>
    </submittedName>
</protein>
<proteinExistence type="predicted"/>
<feature type="region of interest" description="Disordered" evidence="1">
    <location>
        <begin position="218"/>
        <end position="304"/>
    </location>
</feature>
<feature type="compositionally biased region" description="Low complexity" evidence="1">
    <location>
        <begin position="244"/>
        <end position="295"/>
    </location>
</feature>
<feature type="compositionally biased region" description="Polar residues" evidence="1">
    <location>
        <begin position="345"/>
        <end position="366"/>
    </location>
</feature>
<dbReference type="AlphaFoldDB" id="A0AAV9NZA9"/>
<feature type="region of interest" description="Disordered" evidence="1">
    <location>
        <begin position="335"/>
        <end position="367"/>
    </location>
</feature>
<keyword evidence="3" id="KW-1185">Reference proteome</keyword>
<feature type="compositionally biased region" description="Low complexity" evidence="1">
    <location>
        <begin position="750"/>
        <end position="762"/>
    </location>
</feature>
<feature type="compositionally biased region" description="Low complexity" evidence="1">
    <location>
        <begin position="228"/>
        <end position="237"/>
    </location>
</feature>
<comment type="caution">
    <text evidence="2">The sequence shown here is derived from an EMBL/GenBank/DDBJ whole genome shotgun (WGS) entry which is preliminary data.</text>
</comment>
<feature type="region of interest" description="Disordered" evidence="1">
    <location>
        <begin position="744"/>
        <end position="795"/>
    </location>
</feature>
<reference evidence="2 3" key="1">
    <citation type="submission" date="2023-08" db="EMBL/GenBank/DDBJ databases">
        <title>Black Yeasts Isolated from many extreme environments.</title>
        <authorList>
            <person name="Coleine C."/>
            <person name="Stajich J.E."/>
            <person name="Selbmann L."/>
        </authorList>
    </citation>
    <scope>NUCLEOTIDE SEQUENCE [LARGE SCALE GENOMIC DNA]</scope>
    <source>
        <strain evidence="2 3">CCFEE 5935</strain>
    </source>
</reference>
<dbReference type="EMBL" id="JAVRRT010000017">
    <property type="protein sequence ID" value="KAK5165163.1"/>
    <property type="molecule type" value="Genomic_DNA"/>
</dbReference>
<feature type="compositionally biased region" description="Basic residues" evidence="1">
    <location>
        <begin position="647"/>
        <end position="658"/>
    </location>
</feature>
<feature type="region of interest" description="Disordered" evidence="1">
    <location>
        <begin position="149"/>
        <end position="171"/>
    </location>
</feature>